<evidence type="ECO:0000313" key="11">
    <source>
        <dbReference type="Proteomes" id="UP000238701"/>
    </source>
</evidence>
<dbReference type="FunFam" id="3.30.1440.10:FF:000001">
    <property type="entry name" value="50S ribosomal protein L5"/>
    <property type="match status" value="1"/>
</dbReference>
<evidence type="ECO:0000256" key="5">
    <source>
        <dbReference type="HAMAP-Rule" id="MF_01333"/>
    </source>
</evidence>
<feature type="domain" description="Large ribosomal subunit protein uL5 C-terminal" evidence="9">
    <location>
        <begin position="112"/>
        <end position="204"/>
    </location>
</feature>
<dbReference type="NCBIfam" id="NF000585">
    <property type="entry name" value="PRK00010.1"/>
    <property type="match status" value="1"/>
</dbReference>
<dbReference type="GO" id="GO:0006412">
    <property type="term" value="P:translation"/>
    <property type="evidence" value="ECO:0007669"/>
    <property type="project" value="UniProtKB-UniRule"/>
</dbReference>
<dbReference type="GO" id="GO:0000049">
    <property type="term" value="F:tRNA binding"/>
    <property type="evidence" value="ECO:0007669"/>
    <property type="project" value="UniProtKB-UniRule"/>
</dbReference>
<dbReference type="EMBL" id="OMOD01000002">
    <property type="protein sequence ID" value="SPF31547.1"/>
    <property type="molecule type" value="Genomic_DNA"/>
</dbReference>
<dbReference type="InterPro" id="IPR020930">
    <property type="entry name" value="Ribosomal_uL5_bac-type"/>
</dbReference>
<keyword evidence="5" id="KW-0694">RNA-binding</keyword>
<dbReference type="HAMAP" id="MF_01333_B">
    <property type="entry name" value="Ribosomal_uL5_B"/>
    <property type="match status" value="1"/>
</dbReference>
<comment type="subunit">
    <text evidence="5">Part of the 50S ribosomal subunit; part of the 5S rRNA/L5/L18/L25 subcomplex. Contacts the 5S rRNA and the P site tRNA. Forms a bridge to the 30S subunit in the 70S ribosome.</text>
</comment>
<dbReference type="PIRSF" id="PIRSF002161">
    <property type="entry name" value="Ribosomal_L5"/>
    <property type="match status" value="1"/>
</dbReference>
<dbReference type="Proteomes" id="UP000238701">
    <property type="component" value="Unassembled WGS sequence"/>
</dbReference>
<comment type="similarity">
    <text evidence="1 5 6">Belongs to the universal ribosomal protein uL5 family.</text>
</comment>
<feature type="domain" description="Large ribosomal subunit protein uL5 N-terminal" evidence="8">
    <location>
        <begin position="51"/>
        <end position="107"/>
    </location>
</feature>
<sequence length="206" mass="23001">MAKDKKGQKEAAQEQKAPEQARHSAKERPRLRARFEKEVAPALLKELELKNVMAVPRLHKIVVNVGVGEATQNAKVLDPAVNELSQITGQKPIVTRAKKSIAAFKVRAGQSIGAMVTLRGDRMYEFFDRLVNIVLPRVRDFRGVSTKSFDGRGNYTLGLHDQLIFPEISYEKVDKLKGMNVTIVTTAANDNQARTLLKHLGMPFRA</sequence>
<evidence type="ECO:0000256" key="2">
    <source>
        <dbReference type="ARBA" id="ARBA00022980"/>
    </source>
</evidence>
<dbReference type="GO" id="GO:0005840">
    <property type="term" value="C:ribosome"/>
    <property type="evidence" value="ECO:0007669"/>
    <property type="project" value="UniProtKB-KW"/>
</dbReference>
<dbReference type="InterPro" id="IPR002132">
    <property type="entry name" value="Ribosomal_uL5"/>
</dbReference>
<dbReference type="Gene3D" id="3.30.1440.10">
    <property type="match status" value="1"/>
</dbReference>
<keyword evidence="5" id="KW-0820">tRNA-binding</keyword>
<dbReference type="Pfam" id="PF00673">
    <property type="entry name" value="Ribosomal_L5_C"/>
    <property type="match status" value="1"/>
</dbReference>
<evidence type="ECO:0000256" key="3">
    <source>
        <dbReference type="ARBA" id="ARBA00023274"/>
    </source>
</evidence>
<evidence type="ECO:0000256" key="7">
    <source>
        <dbReference type="SAM" id="MobiDB-lite"/>
    </source>
</evidence>
<evidence type="ECO:0000256" key="6">
    <source>
        <dbReference type="RuleBase" id="RU003930"/>
    </source>
</evidence>
<keyword evidence="2 5" id="KW-0689">Ribosomal protein</keyword>
<comment type="function">
    <text evidence="5">This is 1 of the proteins that bind and probably mediate the attachment of the 5S RNA into the large ribosomal subunit, where it forms part of the central protuberance. In the 70S ribosome it contacts protein S13 of the 30S subunit (bridge B1b), connecting the 2 subunits; this bridge is implicated in subunit movement. Contacts the P site tRNA; the 5S rRNA and some of its associated proteins might help stabilize positioning of ribosome-bound tRNAs.</text>
</comment>
<evidence type="ECO:0000259" key="8">
    <source>
        <dbReference type="Pfam" id="PF00281"/>
    </source>
</evidence>
<dbReference type="SUPFAM" id="SSF55282">
    <property type="entry name" value="RL5-like"/>
    <property type="match status" value="1"/>
</dbReference>
<dbReference type="GO" id="GO:0019843">
    <property type="term" value="F:rRNA binding"/>
    <property type="evidence" value="ECO:0007669"/>
    <property type="project" value="UniProtKB-UniRule"/>
</dbReference>
<dbReference type="OrthoDB" id="9806626at2"/>
<dbReference type="GO" id="GO:1990904">
    <property type="term" value="C:ribonucleoprotein complex"/>
    <property type="evidence" value="ECO:0007669"/>
    <property type="project" value="UniProtKB-KW"/>
</dbReference>
<name>A0A2U3JW13_9BACT</name>
<evidence type="ECO:0000256" key="1">
    <source>
        <dbReference type="ARBA" id="ARBA00008553"/>
    </source>
</evidence>
<keyword evidence="5" id="KW-0699">rRNA-binding</keyword>
<dbReference type="AlphaFoldDB" id="A0A2U3JW13"/>
<dbReference type="InterPro" id="IPR020929">
    <property type="entry name" value="Ribosomal_uL5_CS"/>
</dbReference>
<dbReference type="Pfam" id="PF00281">
    <property type="entry name" value="Ribosomal_L5"/>
    <property type="match status" value="1"/>
</dbReference>
<dbReference type="GO" id="GO:0003735">
    <property type="term" value="F:structural constituent of ribosome"/>
    <property type="evidence" value="ECO:0007669"/>
    <property type="project" value="InterPro"/>
</dbReference>
<evidence type="ECO:0000259" key="9">
    <source>
        <dbReference type="Pfam" id="PF00673"/>
    </source>
</evidence>
<dbReference type="InterPro" id="IPR031310">
    <property type="entry name" value="Ribosomal_uL5_N"/>
</dbReference>
<dbReference type="PANTHER" id="PTHR11994">
    <property type="entry name" value="60S RIBOSOMAL PROTEIN L11-RELATED"/>
    <property type="match status" value="1"/>
</dbReference>
<organism evidence="10 11">
    <name type="scientific">Candidatus Sulfotelmatobacter kueseliae</name>
    <dbReference type="NCBI Taxonomy" id="2042962"/>
    <lineage>
        <taxon>Bacteria</taxon>
        <taxon>Pseudomonadati</taxon>
        <taxon>Acidobacteriota</taxon>
        <taxon>Terriglobia</taxon>
        <taxon>Terriglobales</taxon>
        <taxon>Candidatus Korobacteraceae</taxon>
        <taxon>Candidatus Sulfotelmatobacter</taxon>
    </lineage>
</organism>
<proteinExistence type="inferred from homology"/>
<dbReference type="InterPro" id="IPR022803">
    <property type="entry name" value="Ribosomal_uL5_dom_sf"/>
</dbReference>
<keyword evidence="3 5" id="KW-0687">Ribonucleoprotein</keyword>
<dbReference type="PROSITE" id="PS00358">
    <property type="entry name" value="RIBOSOMAL_L5"/>
    <property type="match status" value="1"/>
</dbReference>
<evidence type="ECO:0000256" key="4">
    <source>
        <dbReference type="ARBA" id="ARBA00035245"/>
    </source>
</evidence>
<evidence type="ECO:0000313" key="10">
    <source>
        <dbReference type="EMBL" id="SPF31547.1"/>
    </source>
</evidence>
<dbReference type="InterPro" id="IPR031309">
    <property type="entry name" value="Ribosomal_uL5_C"/>
</dbReference>
<accession>A0A2U3JW13</accession>
<gene>
    <name evidence="5 10" type="primary">rplE</name>
    <name evidence="10" type="ORF">SBA1_100003</name>
</gene>
<feature type="region of interest" description="Disordered" evidence="7">
    <location>
        <begin position="1"/>
        <end position="30"/>
    </location>
</feature>
<reference evidence="11" key="1">
    <citation type="submission" date="2018-02" db="EMBL/GenBank/DDBJ databases">
        <authorList>
            <person name="Hausmann B."/>
        </authorList>
    </citation>
    <scope>NUCLEOTIDE SEQUENCE [LARGE SCALE GENOMIC DNA]</scope>
    <source>
        <strain evidence="11">Peat soil MAG SbA1</strain>
    </source>
</reference>
<protein>
    <recommendedName>
        <fullName evidence="4 5">Large ribosomal subunit protein uL5</fullName>
    </recommendedName>
</protein>